<gene>
    <name evidence="2" type="ORF">E5163_01740</name>
</gene>
<evidence type="ECO:0000256" key="1">
    <source>
        <dbReference type="SAM" id="Phobius"/>
    </source>
</evidence>
<sequence>MILRRLVTALRRQDWVTVAIETLIVVLGVFLGIQLGNWNEARADRQLGRDYAVRLIADLEQDLSVVRTLIGYYDDVIESIEDADRMLASADPEPQALVVAAYRASEFTYNPKRRATWDQIVSSGDLGLLPQAAIESDLSNYYRFLEANDDTMSLLQDTPYRRIVRSLIPLPVQLSIRDGCSDVIAEDSSIVGFMAECRLDADEAILEETARALMSSDEMREMLRYQYSMVASVQNNLRGDIFVLQGLLGALGAETDAP</sequence>
<dbReference type="RefSeq" id="WP_135994384.1">
    <property type="nucleotide sequence ID" value="NZ_CP071057.1"/>
</dbReference>
<keyword evidence="1" id="KW-0812">Transmembrane</keyword>
<keyword evidence="3" id="KW-1185">Reference proteome</keyword>
<evidence type="ECO:0000313" key="2">
    <source>
        <dbReference type="EMBL" id="TGY89887.1"/>
    </source>
</evidence>
<name>A0A4S2H2R5_9PROT</name>
<protein>
    <submittedName>
        <fullName evidence="2">Uncharacterized protein</fullName>
    </submittedName>
</protein>
<proteinExistence type="predicted"/>
<organism evidence="2 3">
    <name type="scientific">Marinicauda algicola</name>
    <dbReference type="NCBI Taxonomy" id="2029849"/>
    <lineage>
        <taxon>Bacteria</taxon>
        <taxon>Pseudomonadati</taxon>
        <taxon>Pseudomonadota</taxon>
        <taxon>Alphaproteobacteria</taxon>
        <taxon>Maricaulales</taxon>
        <taxon>Maricaulaceae</taxon>
        <taxon>Marinicauda</taxon>
    </lineage>
</organism>
<dbReference type="OrthoDB" id="7562173at2"/>
<evidence type="ECO:0000313" key="3">
    <source>
        <dbReference type="Proteomes" id="UP000308054"/>
    </source>
</evidence>
<reference evidence="2 3" key="1">
    <citation type="journal article" date="2017" name="Int. J. Syst. Evol. Microbiol.">
        <title>Marinicauda algicola sp. nov., isolated from a marine red alga Rhodosorus marinus.</title>
        <authorList>
            <person name="Jeong S.E."/>
            <person name="Jeon S.H."/>
            <person name="Chun B.H."/>
            <person name="Kim D.W."/>
            <person name="Jeon C.O."/>
        </authorList>
    </citation>
    <scope>NUCLEOTIDE SEQUENCE [LARGE SCALE GENOMIC DNA]</scope>
    <source>
        <strain evidence="2 3">JCM 31718</strain>
    </source>
</reference>
<dbReference type="Proteomes" id="UP000308054">
    <property type="component" value="Unassembled WGS sequence"/>
</dbReference>
<dbReference type="AlphaFoldDB" id="A0A4S2H2R5"/>
<dbReference type="EMBL" id="SRXW01000001">
    <property type="protein sequence ID" value="TGY89887.1"/>
    <property type="molecule type" value="Genomic_DNA"/>
</dbReference>
<accession>A0A4S2H2R5</accession>
<comment type="caution">
    <text evidence="2">The sequence shown here is derived from an EMBL/GenBank/DDBJ whole genome shotgun (WGS) entry which is preliminary data.</text>
</comment>
<feature type="transmembrane region" description="Helical" evidence="1">
    <location>
        <begin position="15"/>
        <end position="36"/>
    </location>
</feature>
<keyword evidence="1" id="KW-1133">Transmembrane helix</keyword>
<keyword evidence="1" id="KW-0472">Membrane</keyword>